<dbReference type="InterPro" id="IPR024311">
    <property type="entry name" value="Lipocalin-like"/>
</dbReference>
<evidence type="ECO:0000259" key="1">
    <source>
        <dbReference type="Pfam" id="PF13648"/>
    </source>
</evidence>
<proteinExistence type="predicted"/>
<evidence type="ECO:0000313" key="3">
    <source>
        <dbReference type="Proteomes" id="UP000198769"/>
    </source>
</evidence>
<dbReference type="RefSeq" id="WP_090024429.1">
    <property type="nucleotide sequence ID" value="NZ_FOVD01000002.1"/>
</dbReference>
<keyword evidence="3" id="KW-1185">Reference proteome</keyword>
<dbReference type="Proteomes" id="UP000198769">
    <property type="component" value="Unassembled WGS sequence"/>
</dbReference>
<dbReference type="Pfam" id="PF13648">
    <property type="entry name" value="Lipocalin_4"/>
    <property type="match status" value="1"/>
</dbReference>
<dbReference type="EMBL" id="FOVD01000002">
    <property type="protein sequence ID" value="SFN30006.1"/>
    <property type="molecule type" value="Genomic_DNA"/>
</dbReference>
<sequence length="146" mass="16047">MKKCKFIIGFSVLVLTSCQNDSQADSPVLGTWKATKNMIISGSNGVILLQNTLTGCEASTTYQFWSNGDFEYRQYCSSPSVHETGTFSYGANSNTITFYITTDGNNQLGSETLYAITNTEMQIITGKSDYDMDGVQDTSVTVYTKQ</sequence>
<dbReference type="AlphaFoldDB" id="A0A1I4XWC1"/>
<organism evidence="2 3">
    <name type="scientific">Chryseobacterium oleae</name>
    <dbReference type="NCBI Taxonomy" id="491207"/>
    <lineage>
        <taxon>Bacteria</taxon>
        <taxon>Pseudomonadati</taxon>
        <taxon>Bacteroidota</taxon>
        <taxon>Flavobacteriia</taxon>
        <taxon>Flavobacteriales</taxon>
        <taxon>Weeksellaceae</taxon>
        <taxon>Chryseobacterium group</taxon>
        <taxon>Chryseobacterium</taxon>
    </lineage>
</organism>
<dbReference type="PROSITE" id="PS51257">
    <property type="entry name" value="PROKAR_LIPOPROTEIN"/>
    <property type="match status" value="1"/>
</dbReference>
<dbReference type="OrthoDB" id="1252510at2"/>
<evidence type="ECO:0000313" key="2">
    <source>
        <dbReference type="EMBL" id="SFN30006.1"/>
    </source>
</evidence>
<reference evidence="3" key="1">
    <citation type="submission" date="2016-10" db="EMBL/GenBank/DDBJ databases">
        <authorList>
            <person name="Varghese N."/>
            <person name="Submissions S."/>
        </authorList>
    </citation>
    <scope>NUCLEOTIDE SEQUENCE [LARGE SCALE GENOMIC DNA]</scope>
    <source>
        <strain evidence="3">DSM 25575</strain>
    </source>
</reference>
<protein>
    <submittedName>
        <fullName evidence="2">Lipocalin-like domain-containing protein</fullName>
    </submittedName>
</protein>
<gene>
    <name evidence="2" type="ORF">SAMN05421594_2179</name>
</gene>
<accession>A0A1I4XWC1</accession>
<name>A0A1I4XWC1_CHROL</name>
<feature type="domain" description="Lipocalin-like" evidence="1">
    <location>
        <begin position="29"/>
        <end position="123"/>
    </location>
</feature>